<dbReference type="Proteomes" id="UP000249758">
    <property type="component" value="Segment"/>
</dbReference>
<feature type="compositionally biased region" description="Basic and acidic residues" evidence="1">
    <location>
        <begin position="57"/>
        <end position="71"/>
    </location>
</feature>
<feature type="compositionally biased region" description="Basic and acidic residues" evidence="1">
    <location>
        <begin position="37"/>
        <end position="49"/>
    </location>
</feature>
<name>A0A2U7UG87_9VIRU</name>
<organism evidence="2">
    <name type="scientific">Pandoravirus macleodensis</name>
    <dbReference type="NCBI Taxonomy" id="2107707"/>
    <lineage>
        <taxon>Viruses</taxon>
        <taxon>Pandoravirus</taxon>
    </lineage>
</organism>
<accession>A0A2U7UG87</accession>
<protein>
    <submittedName>
        <fullName evidence="2">Uncharacterized protein</fullName>
    </submittedName>
</protein>
<feature type="region of interest" description="Disordered" evidence="1">
    <location>
        <begin position="224"/>
        <end position="252"/>
    </location>
</feature>
<reference evidence="2" key="1">
    <citation type="journal article" date="2018" name="Nat. Commun.">
        <title>Diversity and evolution of the emerging Pandoraviridae family.</title>
        <authorList>
            <person name="Legendre M."/>
            <person name="Fabre E."/>
            <person name="Poirot O."/>
            <person name="Jeudy S."/>
            <person name="Lartigue A."/>
            <person name="Alempic J.M."/>
            <person name="Beucher L."/>
            <person name="Philippe N."/>
            <person name="Bertaux L."/>
            <person name="Christo-Foroux E."/>
            <person name="Labadie K."/>
            <person name="Coute Y."/>
            <person name="Abergel C."/>
            <person name="Claverie J.M."/>
        </authorList>
    </citation>
    <scope>NUCLEOTIDE SEQUENCE [LARGE SCALE GENOMIC DNA]</scope>
    <source>
        <strain evidence="2">Macleodensis</strain>
    </source>
</reference>
<feature type="region of interest" description="Disordered" evidence="1">
    <location>
        <begin position="267"/>
        <end position="306"/>
    </location>
</feature>
<evidence type="ECO:0000313" key="2">
    <source>
        <dbReference type="EMBL" id="AVK77529.1"/>
    </source>
</evidence>
<proteinExistence type="predicted"/>
<feature type="compositionally biased region" description="Acidic residues" evidence="1">
    <location>
        <begin position="285"/>
        <end position="297"/>
    </location>
</feature>
<dbReference type="GeneID" id="36841984"/>
<gene>
    <name evidence="2" type="ORF">pmac_cds_841</name>
</gene>
<evidence type="ECO:0000256" key="1">
    <source>
        <dbReference type="SAM" id="MobiDB-lite"/>
    </source>
</evidence>
<feature type="region of interest" description="Disordered" evidence="1">
    <location>
        <begin position="1"/>
        <end position="71"/>
    </location>
</feature>
<dbReference type="EMBL" id="MG011691">
    <property type="protein sequence ID" value="AVK77529.1"/>
    <property type="molecule type" value="Genomic_DNA"/>
</dbReference>
<sequence length="306" mass="33334">MFWRRRGRRAPNPPATAPLPDGGRDKGATLTPTPSHSYDDADYWERERLNPWGPAQRAEEQRWTRRRTEDADRARAVADAVRTAGQCDVAVDAAAVTYAAGFLLGVGLVTPAEFDARVDRAVRFVMAVGDARVPVAFDARDVVRSLTAAGVGNGVGLFQSDLVTCLMGEADTARVRALAKAASDREIARLLFQTPRVKPMLDAYGVWGLAPAYHVNDNDGRGSWVRPEGTTSHSPSLRVGGGPTHPTRGGSPWDHYVDMYGSADDIYDQENGPSKYTGGRLYSIYDDDGDDDDDDDRENGYDDTGI</sequence>
<dbReference type="RefSeq" id="YP_009481525.1">
    <property type="nucleotide sequence ID" value="NC_037665.1"/>
</dbReference>
<dbReference type="KEGG" id="vg:36841984"/>